<evidence type="ECO:0000256" key="1">
    <source>
        <dbReference type="SAM" id="MobiDB-lite"/>
    </source>
</evidence>
<accession>A0ABR0PWI1</accession>
<feature type="region of interest" description="Disordered" evidence="1">
    <location>
        <begin position="1"/>
        <end position="58"/>
    </location>
</feature>
<proteinExistence type="predicted"/>
<feature type="compositionally biased region" description="Basic and acidic residues" evidence="1">
    <location>
        <begin position="13"/>
        <end position="36"/>
    </location>
</feature>
<reference evidence="2 3" key="1">
    <citation type="submission" date="2023-03" db="EMBL/GenBank/DDBJ databases">
        <title>WGS of Gossypium arboreum.</title>
        <authorList>
            <person name="Yu D."/>
        </authorList>
    </citation>
    <scope>NUCLEOTIDE SEQUENCE [LARGE SCALE GENOMIC DNA]</scope>
    <source>
        <tissue evidence="2">Leaf</tissue>
    </source>
</reference>
<evidence type="ECO:0000313" key="2">
    <source>
        <dbReference type="EMBL" id="KAK5831239.1"/>
    </source>
</evidence>
<protein>
    <submittedName>
        <fullName evidence="2">Uncharacterized protein</fullName>
    </submittedName>
</protein>
<dbReference type="Proteomes" id="UP001358586">
    <property type="component" value="Chromosome 5"/>
</dbReference>
<dbReference type="EMBL" id="JARKNE010000005">
    <property type="protein sequence ID" value="KAK5831239.1"/>
    <property type="molecule type" value="Genomic_DNA"/>
</dbReference>
<organism evidence="2 3">
    <name type="scientific">Gossypium arboreum</name>
    <name type="common">Tree cotton</name>
    <name type="synonym">Gossypium nanking</name>
    <dbReference type="NCBI Taxonomy" id="29729"/>
    <lineage>
        <taxon>Eukaryota</taxon>
        <taxon>Viridiplantae</taxon>
        <taxon>Streptophyta</taxon>
        <taxon>Embryophyta</taxon>
        <taxon>Tracheophyta</taxon>
        <taxon>Spermatophyta</taxon>
        <taxon>Magnoliopsida</taxon>
        <taxon>eudicotyledons</taxon>
        <taxon>Gunneridae</taxon>
        <taxon>Pentapetalae</taxon>
        <taxon>rosids</taxon>
        <taxon>malvids</taxon>
        <taxon>Malvales</taxon>
        <taxon>Malvaceae</taxon>
        <taxon>Malvoideae</taxon>
        <taxon>Gossypium</taxon>
    </lineage>
</organism>
<comment type="caution">
    <text evidence="2">The sequence shown here is derived from an EMBL/GenBank/DDBJ whole genome shotgun (WGS) entry which is preliminary data.</text>
</comment>
<sequence length="58" mass="6039">MVTGAKSVVSLRGDGRKGQGQEGEKKGKEGDGEGKGSLKLLPDTGNKLPLSKMQNVIE</sequence>
<name>A0ABR0PWI1_GOSAR</name>
<evidence type="ECO:0000313" key="3">
    <source>
        <dbReference type="Proteomes" id="UP001358586"/>
    </source>
</evidence>
<gene>
    <name evidence="2" type="ORF">PVK06_015034</name>
</gene>
<keyword evidence="3" id="KW-1185">Reference proteome</keyword>